<evidence type="ECO:0000256" key="1">
    <source>
        <dbReference type="SAM" id="Phobius"/>
    </source>
</evidence>
<dbReference type="RefSeq" id="WP_153496809.1">
    <property type="nucleotide sequence ID" value="NZ_CAXYUY010000003.1"/>
</dbReference>
<dbReference type="InterPro" id="IPR021324">
    <property type="entry name" value="DUF2929"/>
</dbReference>
<dbReference type="Proteomes" id="UP000439550">
    <property type="component" value="Unassembled WGS sequence"/>
</dbReference>
<accession>A0A7X1Z9G6</accession>
<organism evidence="2 3">
    <name type="scientific">Lactococcus hircilactis</name>
    <dbReference type="NCBI Taxonomy" id="1494462"/>
    <lineage>
        <taxon>Bacteria</taxon>
        <taxon>Bacillati</taxon>
        <taxon>Bacillota</taxon>
        <taxon>Bacilli</taxon>
        <taxon>Lactobacillales</taxon>
        <taxon>Streptococcaceae</taxon>
        <taxon>Lactococcus</taxon>
    </lineage>
</organism>
<keyword evidence="1" id="KW-0812">Transmembrane</keyword>
<dbReference type="Pfam" id="PF11151">
    <property type="entry name" value="DUF2929"/>
    <property type="match status" value="1"/>
</dbReference>
<evidence type="ECO:0000313" key="2">
    <source>
        <dbReference type="EMBL" id="MQW40152.1"/>
    </source>
</evidence>
<keyword evidence="1" id="KW-1133">Transmembrane helix</keyword>
<feature type="transmembrane region" description="Helical" evidence="1">
    <location>
        <begin position="35"/>
        <end position="54"/>
    </location>
</feature>
<gene>
    <name evidence="2" type="ORF">GHI93_09460</name>
</gene>
<dbReference type="EMBL" id="WITJ01000012">
    <property type="protein sequence ID" value="MQW40152.1"/>
    <property type="molecule type" value="Genomic_DNA"/>
</dbReference>
<sequence>MKLIVALFWSAVIGEVAGYIMTALAGVADNTVWTLAVSLIFGVFVYVISKIGLLNPAKEK</sequence>
<reference evidence="2 3" key="1">
    <citation type="submission" date="2019-10" db="EMBL/GenBank/DDBJ databases">
        <authorList>
            <person name="Dong K."/>
        </authorList>
    </citation>
    <scope>NUCLEOTIDE SEQUENCE [LARGE SCALE GENOMIC DNA]</scope>
    <source>
        <strain evidence="2 3">DSM 28960</strain>
    </source>
</reference>
<keyword evidence="3" id="KW-1185">Reference proteome</keyword>
<evidence type="ECO:0000313" key="3">
    <source>
        <dbReference type="Proteomes" id="UP000439550"/>
    </source>
</evidence>
<name>A0A7X1Z9G6_9LACT</name>
<keyword evidence="1" id="KW-0472">Membrane</keyword>
<proteinExistence type="predicted"/>
<dbReference type="AlphaFoldDB" id="A0A7X1Z9G6"/>
<comment type="caution">
    <text evidence="2">The sequence shown here is derived from an EMBL/GenBank/DDBJ whole genome shotgun (WGS) entry which is preliminary data.</text>
</comment>
<dbReference type="OrthoDB" id="2139526at2"/>
<protein>
    <submittedName>
        <fullName evidence="2">DUF2929 family protein</fullName>
    </submittedName>
</protein>